<evidence type="ECO:0000313" key="2">
    <source>
        <dbReference type="EMBL" id="KIP02675.1"/>
    </source>
</evidence>
<evidence type="ECO:0000313" key="3">
    <source>
        <dbReference type="Proteomes" id="UP000053257"/>
    </source>
</evidence>
<evidence type="ECO:0000259" key="1">
    <source>
        <dbReference type="Pfam" id="PF00883"/>
    </source>
</evidence>
<dbReference type="HOGENOM" id="CLU_3088000_0_0_1"/>
<dbReference type="AlphaFoldDB" id="A0A0C3S3Y1"/>
<dbReference type="Gene3D" id="3.40.630.10">
    <property type="entry name" value="Zn peptidases"/>
    <property type="match status" value="1"/>
</dbReference>
<dbReference type="SUPFAM" id="SSF53187">
    <property type="entry name" value="Zn-dependent exopeptidases"/>
    <property type="match status" value="1"/>
</dbReference>
<dbReference type="Proteomes" id="UP000053257">
    <property type="component" value="Unassembled WGS sequence"/>
</dbReference>
<reference evidence="2 3" key="1">
    <citation type="journal article" date="2014" name="PLoS Genet.">
        <title>Analysis of the Phlebiopsis gigantea genome, transcriptome and secretome provides insight into its pioneer colonization strategies of wood.</title>
        <authorList>
            <person name="Hori C."/>
            <person name="Ishida T."/>
            <person name="Igarashi K."/>
            <person name="Samejima M."/>
            <person name="Suzuki H."/>
            <person name="Master E."/>
            <person name="Ferreira P."/>
            <person name="Ruiz-Duenas F.J."/>
            <person name="Held B."/>
            <person name="Canessa P."/>
            <person name="Larrondo L.F."/>
            <person name="Schmoll M."/>
            <person name="Druzhinina I.S."/>
            <person name="Kubicek C.P."/>
            <person name="Gaskell J.A."/>
            <person name="Kersten P."/>
            <person name="St John F."/>
            <person name="Glasner J."/>
            <person name="Sabat G."/>
            <person name="Splinter BonDurant S."/>
            <person name="Syed K."/>
            <person name="Yadav J."/>
            <person name="Mgbeahuruike A.C."/>
            <person name="Kovalchuk A."/>
            <person name="Asiegbu F.O."/>
            <person name="Lackner G."/>
            <person name="Hoffmeister D."/>
            <person name="Rencoret J."/>
            <person name="Gutierrez A."/>
            <person name="Sun H."/>
            <person name="Lindquist E."/>
            <person name="Barry K."/>
            <person name="Riley R."/>
            <person name="Grigoriev I.V."/>
            <person name="Henrissat B."/>
            <person name="Kues U."/>
            <person name="Berka R.M."/>
            <person name="Martinez A.T."/>
            <person name="Covert S.F."/>
            <person name="Blanchette R.A."/>
            <person name="Cullen D."/>
        </authorList>
    </citation>
    <scope>NUCLEOTIDE SEQUENCE [LARGE SCALE GENOMIC DNA]</scope>
    <source>
        <strain evidence="2 3">11061_1 CR5-6</strain>
    </source>
</reference>
<dbReference type="GO" id="GO:0006508">
    <property type="term" value="P:proteolysis"/>
    <property type="evidence" value="ECO:0007669"/>
    <property type="project" value="InterPro"/>
</dbReference>
<gene>
    <name evidence="2" type="ORF">PHLGIDRAFT_122255</name>
</gene>
<name>A0A0C3S3Y1_PHLG1</name>
<organism evidence="2 3">
    <name type="scientific">Phlebiopsis gigantea (strain 11061_1 CR5-6)</name>
    <name type="common">White-rot fungus</name>
    <name type="synonym">Peniophora gigantea</name>
    <dbReference type="NCBI Taxonomy" id="745531"/>
    <lineage>
        <taxon>Eukaryota</taxon>
        <taxon>Fungi</taxon>
        <taxon>Dikarya</taxon>
        <taxon>Basidiomycota</taxon>
        <taxon>Agaricomycotina</taxon>
        <taxon>Agaricomycetes</taxon>
        <taxon>Polyporales</taxon>
        <taxon>Phanerochaetaceae</taxon>
        <taxon>Phlebiopsis</taxon>
    </lineage>
</organism>
<sequence>MGGRLVLANALYYACTKCKPTTAAVDVVPLIGATNIALGEVSAGVFTSPDTL</sequence>
<dbReference type="GO" id="GO:0070006">
    <property type="term" value="F:metalloaminopeptidase activity"/>
    <property type="evidence" value="ECO:0007669"/>
    <property type="project" value="InterPro"/>
</dbReference>
<feature type="domain" description="Cytosol aminopeptidase" evidence="1">
    <location>
        <begin position="3"/>
        <end position="51"/>
    </location>
</feature>
<dbReference type="EMBL" id="KN840660">
    <property type="protein sequence ID" value="KIP02675.1"/>
    <property type="molecule type" value="Genomic_DNA"/>
</dbReference>
<dbReference type="OrthoDB" id="412814at2759"/>
<dbReference type="Pfam" id="PF00883">
    <property type="entry name" value="Peptidase_M17"/>
    <property type="match status" value="1"/>
</dbReference>
<dbReference type="InterPro" id="IPR000819">
    <property type="entry name" value="Peptidase_M17_C"/>
</dbReference>
<accession>A0A0C3S3Y1</accession>
<dbReference type="GO" id="GO:0046872">
    <property type="term" value="F:metal ion binding"/>
    <property type="evidence" value="ECO:0007669"/>
    <property type="project" value="InterPro"/>
</dbReference>
<proteinExistence type="predicted"/>
<protein>
    <recommendedName>
        <fullName evidence="1">Cytosol aminopeptidase domain-containing protein</fullName>
    </recommendedName>
</protein>
<keyword evidence="3" id="KW-1185">Reference proteome</keyword>